<evidence type="ECO:0000256" key="3">
    <source>
        <dbReference type="ARBA" id="ARBA00022989"/>
    </source>
</evidence>
<dbReference type="STRING" id="550447.SAMN05428946_2618"/>
<gene>
    <name evidence="6" type="ORF">SAMN05428946_2618</name>
</gene>
<feature type="transmembrane region" description="Helical" evidence="5">
    <location>
        <begin position="36"/>
        <end position="53"/>
    </location>
</feature>
<reference evidence="7" key="1">
    <citation type="submission" date="2017-01" db="EMBL/GenBank/DDBJ databases">
        <authorList>
            <person name="Varghese N."/>
            <person name="Submissions S."/>
        </authorList>
    </citation>
    <scope>NUCLEOTIDE SEQUENCE [LARGE SCALE GENOMIC DNA]</scope>
    <source>
        <strain evidence="7">MNA4</strain>
    </source>
</reference>
<keyword evidence="3 5" id="KW-1133">Transmembrane helix</keyword>
<accession>A0A1U7PSY7</accession>
<name>A0A1U7PSY7_9BACI</name>
<feature type="transmembrane region" description="Helical" evidence="5">
    <location>
        <begin position="216"/>
        <end position="235"/>
    </location>
</feature>
<evidence type="ECO:0000256" key="5">
    <source>
        <dbReference type="SAM" id="Phobius"/>
    </source>
</evidence>
<dbReference type="GO" id="GO:0046873">
    <property type="term" value="F:metal ion transmembrane transporter activity"/>
    <property type="evidence" value="ECO:0007669"/>
    <property type="project" value="InterPro"/>
</dbReference>
<organism evidence="6 7">
    <name type="scientific">Edaphobacillus lindanitolerans</name>
    <dbReference type="NCBI Taxonomy" id="550447"/>
    <lineage>
        <taxon>Bacteria</taxon>
        <taxon>Bacillati</taxon>
        <taxon>Bacillota</taxon>
        <taxon>Bacilli</taxon>
        <taxon>Bacillales</taxon>
        <taxon>Bacillaceae</taxon>
        <taxon>Edaphobacillus</taxon>
    </lineage>
</organism>
<dbReference type="InterPro" id="IPR003689">
    <property type="entry name" value="ZIP"/>
</dbReference>
<dbReference type="OrthoDB" id="9787346at2"/>
<feature type="transmembrane region" description="Helical" evidence="5">
    <location>
        <begin position="59"/>
        <end position="86"/>
    </location>
</feature>
<keyword evidence="7" id="KW-1185">Reference proteome</keyword>
<dbReference type="RefSeq" id="WP_076759475.1">
    <property type="nucleotide sequence ID" value="NZ_FTPL01000004.1"/>
</dbReference>
<dbReference type="Proteomes" id="UP000187550">
    <property type="component" value="Unassembled WGS sequence"/>
</dbReference>
<evidence type="ECO:0000256" key="1">
    <source>
        <dbReference type="ARBA" id="ARBA00004141"/>
    </source>
</evidence>
<feature type="transmembrane region" description="Helical" evidence="5">
    <location>
        <begin position="142"/>
        <end position="173"/>
    </location>
</feature>
<protein>
    <submittedName>
        <fullName evidence="6">Zinc transporter, ZIP family</fullName>
    </submittedName>
</protein>
<dbReference type="Pfam" id="PF02535">
    <property type="entry name" value="Zip"/>
    <property type="match status" value="1"/>
</dbReference>
<keyword evidence="2 5" id="KW-0812">Transmembrane</keyword>
<proteinExistence type="predicted"/>
<dbReference type="EMBL" id="FTPL01000004">
    <property type="protein sequence ID" value="SIT91186.1"/>
    <property type="molecule type" value="Genomic_DNA"/>
</dbReference>
<keyword evidence="4 5" id="KW-0472">Membrane</keyword>
<feature type="transmembrane region" description="Helical" evidence="5">
    <location>
        <begin position="98"/>
        <end position="119"/>
    </location>
</feature>
<feature type="transmembrane region" description="Helical" evidence="5">
    <location>
        <begin position="185"/>
        <end position="201"/>
    </location>
</feature>
<feature type="transmembrane region" description="Helical" evidence="5">
    <location>
        <begin position="6"/>
        <end position="29"/>
    </location>
</feature>
<dbReference type="GO" id="GO:0016020">
    <property type="term" value="C:membrane"/>
    <property type="evidence" value="ECO:0007669"/>
    <property type="project" value="UniProtKB-SubCell"/>
</dbReference>
<comment type="subcellular location">
    <subcellularLocation>
        <location evidence="1">Membrane</location>
        <topology evidence="1">Multi-pass membrane protein</topology>
    </subcellularLocation>
</comment>
<evidence type="ECO:0000256" key="2">
    <source>
        <dbReference type="ARBA" id="ARBA00022692"/>
    </source>
</evidence>
<evidence type="ECO:0000313" key="6">
    <source>
        <dbReference type="EMBL" id="SIT91186.1"/>
    </source>
</evidence>
<evidence type="ECO:0000313" key="7">
    <source>
        <dbReference type="Proteomes" id="UP000187550"/>
    </source>
</evidence>
<evidence type="ECO:0000256" key="4">
    <source>
        <dbReference type="ARBA" id="ARBA00023136"/>
    </source>
</evidence>
<dbReference type="AlphaFoldDB" id="A0A1U7PSY7"/>
<sequence>MTPIWITGFATTFVGAGIGGLISILMNGYRRSTGTLYAACAGAILGMMGFEIVPEVLEYGGWATVAAGFLAGLFLFWMIHLVFHFPTRPSGRKTDKPVFLLTLAIIIHNFPIGIMMAAGDPVEMSASLMQTLVLHNVPEGMILFMPLVAAGLKFVAMFMITFLIAFPVGAGAVFGEMLGLQHERLSAFLISLSVGMIYRIATKEIYPEAVRLSSNAYSLFVAVVSFLLMGLFLLWV</sequence>